<dbReference type="Proteomes" id="UP000783863">
    <property type="component" value="Unassembled WGS sequence"/>
</dbReference>
<protein>
    <recommendedName>
        <fullName evidence="3">Hsp20/alpha crystallin family protein</fullName>
    </recommendedName>
</protein>
<evidence type="ECO:0000313" key="1">
    <source>
        <dbReference type="EMBL" id="MBX0303392.1"/>
    </source>
</evidence>
<keyword evidence="2" id="KW-1185">Reference proteome</keyword>
<accession>A0A8J7YD88</accession>
<gene>
    <name evidence="1" type="ORF">EGD98_06875</name>
</gene>
<evidence type="ECO:0000313" key="2">
    <source>
        <dbReference type="Proteomes" id="UP000783863"/>
    </source>
</evidence>
<reference evidence="1" key="1">
    <citation type="submission" date="2021-06" db="EMBL/GenBank/DDBJ databases">
        <title>Halomicroarcula sp. F24A a new haloarchaeum isolated from saline soil.</title>
        <authorList>
            <person name="Duran-Viseras A."/>
            <person name="Sanchez-Porro C."/>
            <person name="Ventosa A."/>
        </authorList>
    </citation>
    <scope>NUCLEOTIDE SEQUENCE</scope>
    <source>
        <strain evidence="1">F24A</strain>
    </source>
</reference>
<dbReference type="EMBL" id="RKLQ01000001">
    <property type="protein sequence ID" value="MBX0303392.1"/>
    <property type="molecule type" value="Genomic_DNA"/>
</dbReference>
<comment type="caution">
    <text evidence="1">The sequence shown here is derived from an EMBL/GenBank/DDBJ whole genome shotgun (WGS) entry which is preliminary data.</text>
</comment>
<dbReference type="RefSeq" id="WP_220587600.1">
    <property type="nucleotide sequence ID" value="NZ_RKLQ01000001.1"/>
</dbReference>
<dbReference type="AlphaFoldDB" id="A0A8J7YD88"/>
<organism evidence="1 2">
    <name type="scientific">Haloarcula salinisoli</name>
    <dbReference type="NCBI Taxonomy" id="2487746"/>
    <lineage>
        <taxon>Archaea</taxon>
        <taxon>Methanobacteriati</taxon>
        <taxon>Methanobacteriota</taxon>
        <taxon>Stenosarchaea group</taxon>
        <taxon>Halobacteria</taxon>
        <taxon>Halobacteriales</taxon>
        <taxon>Haloarculaceae</taxon>
        <taxon>Haloarcula</taxon>
    </lineage>
</organism>
<sequence>MNTDQQLFDEMSVRRFEYDDSVVLAADVGVADDTTVDVVDDTVILVTGDEQYEQPLPDESDARAFINNGVLTIELSDEEAH</sequence>
<proteinExistence type="predicted"/>
<name>A0A8J7YD88_9EURY</name>
<dbReference type="InterPro" id="IPR055551">
    <property type="entry name" value="DUF7127"/>
</dbReference>
<evidence type="ECO:0008006" key="3">
    <source>
        <dbReference type="Google" id="ProtNLM"/>
    </source>
</evidence>
<dbReference type="Pfam" id="PF23444">
    <property type="entry name" value="DUF7127"/>
    <property type="match status" value="1"/>
</dbReference>